<dbReference type="InterPro" id="IPR029044">
    <property type="entry name" value="Nucleotide-diphossugar_trans"/>
</dbReference>
<feature type="transmembrane region" description="Helical" evidence="8">
    <location>
        <begin position="265"/>
        <end position="290"/>
    </location>
</feature>
<keyword evidence="7 8" id="KW-0472">Membrane</keyword>
<evidence type="ECO:0000313" key="11">
    <source>
        <dbReference type="Proteomes" id="UP000580856"/>
    </source>
</evidence>
<dbReference type="PANTHER" id="PTHR48090:SF3">
    <property type="entry name" value="UNDECAPRENYL-PHOSPHATE 4-DEOXY-4-FORMAMIDO-L-ARABINOSE TRANSFERASE"/>
    <property type="match status" value="1"/>
</dbReference>
<accession>A0A846QU41</accession>
<evidence type="ECO:0000313" key="10">
    <source>
        <dbReference type="EMBL" id="NJB68674.1"/>
    </source>
</evidence>
<reference evidence="10 11" key="1">
    <citation type="submission" date="2020-03" db="EMBL/GenBank/DDBJ databases">
        <title>Genomic Encyclopedia of Type Strains, Phase IV (KMG-IV): sequencing the most valuable type-strain genomes for metagenomic binning, comparative biology and taxonomic classification.</title>
        <authorList>
            <person name="Goeker M."/>
        </authorList>
    </citation>
    <scope>NUCLEOTIDE SEQUENCE [LARGE SCALE GENOMIC DNA]</scope>
    <source>
        <strain evidence="10 11">DSM 24233</strain>
    </source>
</reference>
<dbReference type="GO" id="GO:0005886">
    <property type="term" value="C:plasma membrane"/>
    <property type="evidence" value="ECO:0007669"/>
    <property type="project" value="TreeGrafter"/>
</dbReference>
<evidence type="ECO:0000256" key="4">
    <source>
        <dbReference type="ARBA" id="ARBA00022692"/>
    </source>
</evidence>
<evidence type="ECO:0000256" key="6">
    <source>
        <dbReference type="ARBA" id="ARBA00022989"/>
    </source>
</evidence>
<dbReference type="PANTHER" id="PTHR48090">
    <property type="entry name" value="UNDECAPRENYL-PHOSPHATE 4-DEOXY-4-FORMAMIDO-L-ARABINOSE TRANSFERASE-RELATED"/>
    <property type="match status" value="1"/>
</dbReference>
<keyword evidence="5" id="KW-0448">Lipopolysaccharide biosynthesis</keyword>
<proteinExistence type="predicted"/>
<dbReference type="InterPro" id="IPR050256">
    <property type="entry name" value="Glycosyltransferase_2"/>
</dbReference>
<protein>
    <submittedName>
        <fullName evidence="10">Dolichol-phosphate mannosyltransferase</fullName>
        <ecNumber evidence="10">2.4.1.83</ecNumber>
    </submittedName>
</protein>
<evidence type="ECO:0000256" key="5">
    <source>
        <dbReference type="ARBA" id="ARBA00022985"/>
    </source>
</evidence>
<feature type="domain" description="Glycosyltransferase 2-like" evidence="9">
    <location>
        <begin position="7"/>
        <end position="170"/>
    </location>
</feature>
<feature type="transmembrane region" description="Helical" evidence="8">
    <location>
        <begin position="232"/>
        <end position="253"/>
    </location>
</feature>
<sequence>MKTKLAIVVPVFNEAESLELLHAKVREVFETMPGYDWELLFVNDGSADRSWEVIETLSRRDTRVSGLNLSRNFGKEMALTAGVSAMNGSEAVLFMDADLQHPPDLIPRFVHEWENGADIVVGIRKACRDYSLIKRLGSRGFYFLMSRLSDVEIPPNGTDFRLIDRGVVETLCTFTERTRMFRGIIDWMGFRKSLVEFEAPDRCSGRPTYSLRKLVRLAVNSLTSFSLAPLRFTGYLGVFIIFIAAALLSYMVLTDVFFDVLYTPIAYVLVLNTFLVGVILAALGMIALYIGHIHTEVVGRPLFIVREACGRLAGDEGEHSGRRVGICDSIDDARRSAHA</sequence>
<dbReference type="Proteomes" id="UP000580856">
    <property type="component" value="Unassembled WGS sequence"/>
</dbReference>
<dbReference type="EMBL" id="JAATJA010000002">
    <property type="protein sequence ID" value="NJB68674.1"/>
    <property type="molecule type" value="Genomic_DNA"/>
</dbReference>
<gene>
    <name evidence="10" type="ORF">GGQ74_002347</name>
</gene>
<keyword evidence="11" id="KW-1185">Reference proteome</keyword>
<keyword evidence="3 10" id="KW-0808">Transferase</keyword>
<keyword evidence="2 10" id="KW-0328">Glycosyltransferase</keyword>
<dbReference type="CDD" id="cd04187">
    <property type="entry name" value="DPM1_like_bac"/>
    <property type="match status" value="1"/>
</dbReference>
<dbReference type="GO" id="GO:0009103">
    <property type="term" value="P:lipopolysaccharide biosynthetic process"/>
    <property type="evidence" value="ECO:0007669"/>
    <property type="project" value="UniProtKB-KW"/>
</dbReference>
<evidence type="ECO:0000256" key="2">
    <source>
        <dbReference type="ARBA" id="ARBA00022676"/>
    </source>
</evidence>
<dbReference type="Gene3D" id="3.90.550.10">
    <property type="entry name" value="Spore Coat Polysaccharide Biosynthesis Protein SpsA, Chain A"/>
    <property type="match status" value="1"/>
</dbReference>
<keyword evidence="1" id="KW-1003">Cell membrane</keyword>
<comment type="caution">
    <text evidence="10">The sequence shown here is derived from an EMBL/GenBank/DDBJ whole genome shotgun (WGS) entry which is preliminary data.</text>
</comment>
<keyword evidence="4 8" id="KW-0812">Transmembrane</keyword>
<evidence type="ECO:0000259" key="9">
    <source>
        <dbReference type="Pfam" id="PF00535"/>
    </source>
</evidence>
<dbReference type="AlphaFoldDB" id="A0A846QU41"/>
<dbReference type="EC" id="2.4.1.83" evidence="10"/>
<dbReference type="Pfam" id="PF00535">
    <property type="entry name" value="Glycos_transf_2"/>
    <property type="match status" value="1"/>
</dbReference>
<dbReference type="SUPFAM" id="SSF53448">
    <property type="entry name" value="Nucleotide-diphospho-sugar transferases"/>
    <property type="match status" value="1"/>
</dbReference>
<dbReference type="GO" id="GO:0004582">
    <property type="term" value="F:dolichyl-phosphate beta-D-mannosyltransferase activity"/>
    <property type="evidence" value="ECO:0007669"/>
    <property type="project" value="UniProtKB-EC"/>
</dbReference>
<dbReference type="RefSeq" id="WP_245168235.1">
    <property type="nucleotide sequence ID" value="NZ_JAATJA010000002.1"/>
</dbReference>
<evidence type="ECO:0000256" key="1">
    <source>
        <dbReference type="ARBA" id="ARBA00022475"/>
    </source>
</evidence>
<organism evidence="10 11">
    <name type="scientific">Desulfobaculum xiamenense</name>
    <dbReference type="NCBI Taxonomy" id="995050"/>
    <lineage>
        <taxon>Bacteria</taxon>
        <taxon>Pseudomonadati</taxon>
        <taxon>Thermodesulfobacteriota</taxon>
        <taxon>Desulfovibrionia</taxon>
        <taxon>Desulfovibrionales</taxon>
        <taxon>Desulfovibrionaceae</taxon>
        <taxon>Desulfobaculum</taxon>
    </lineage>
</organism>
<name>A0A846QU41_9BACT</name>
<evidence type="ECO:0000256" key="3">
    <source>
        <dbReference type="ARBA" id="ARBA00022679"/>
    </source>
</evidence>
<dbReference type="InterPro" id="IPR001173">
    <property type="entry name" value="Glyco_trans_2-like"/>
</dbReference>
<keyword evidence="6 8" id="KW-1133">Transmembrane helix</keyword>
<evidence type="ECO:0000256" key="7">
    <source>
        <dbReference type="ARBA" id="ARBA00023136"/>
    </source>
</evidence>
<evidence type="ECO:0000256" key="8">
    <source>
        <dbReference type="SAM" id="Phobius"/>
    </source>
</evidence>